<evidence type="ECO:0000256" key="2">
    <source>
        <dbReference type="RuleBase" id="RU003616"/>
    </source>
</evidence>
<dbReference type="WBParaSite" id="mrna-Wban_03561">
    <property type="protein sequence ID" value="mrna-Wban_03561"/>
    <property type="gene ID" value="Wban_03561"/>
</dbReference>
<evidence type="ECO:0000313" key="7">
    <source>
        <dbReference type="Proteomes" id="UP000270924"/>
    </source>
</evidence>
<reference evidence="5 7" key="3">
    <citation type="submission" date="2018-11" db="EMBL/GenBank/DDBJ databases">
        <authorList>
            <consortium name="Pathogen Informatics"/>
        </authorList>
    </citation>
    <scope>NUCLEOTIDE SEQUENCE [LARGE SCALE GENOMIC DNA]</scope>
</reference>
<dbReference type="Gene3D" id="2.60.40.790">
    <property type="match status" value="1"/>
</dbReference>
<dbReference type="AlphaFoldDB" id="A0A3P7GIE4"/>
<feature type="compositionally biased region" description="Basic and acidic residues" evidence="3">
    <location>
        <begin position="1"/>
        <end position="12"/>
    </location>
</feature>
<name>A0A3P7GIE4_WUCBA</name>
<dbReference type="GO" id="GO:0005634">
    <property type="term" value="C:nucleus"/>
    <property type="evidence" value="ECO:0007669"/>
    <property type="project" value="TreeGrafter"/>
</dbReference>
<proteinExistence type="inferred from homology"/>
<dbReference type="SUPFAM" id="SSF49764">
    <property type="entry name" value="HSP20-like chaperones"/>
    <property type="match status" value="1"/>
</dbReference>
<keyword evidence="7" id="KW-1185">Reference proteome</keyword>
<reference evidence="8" key="4">
    <citation type="submission" date="2024-02" db="UniProtKB">
        <authorList>
            <consortium name="WormBaseParasite"/>
        </authorList>
    </citation>
    <scope>IDENTIFICATION</scope>
    <source>
        <strain evidence="8">pt0022</strain>
    </source>
</reference>
<dbReference type="Proteomes" id="UP000093561">
    <property type="component" value="Unassembled WGS sequence"/>
</dbReference>
<evidence type="ECO:0000313" key="6">
    <source>
        <dbReference type="Proteomes" id="UP000093561"/>
    </source>
</evidence>
<dbReference type="GO" id="GO:0009408">
    <property type="term" value="P:response to heat"/>
    <property type="evidence" value="ECO:0007669"/>
    <property type="project" value="TreeGrafter"/>
</dbReference>
<dbReference type="PANTHER" id="PTHR45640">
    <property type="entry name" value="HEAT SHOCK PROTEIN HSP-12.2-RELATED"/>
    <property type="match status" value="1"/>
</dbReference>
<dbReference type="InParanoid" id="A0A3P7GIE4"/>
<dbReference type="EMBL" id="UYWW01012827">
    <property type="protein sequence ID" value="VDM22428.1"/>
    <property type="molecule type" value="Genomic_DNA"/>
</dbReference>
<evidence type="ECO:0000259" key="4">
    <source>
        <dbReference type="PROSITE" id="PS01031"/>
    </source>
</evidence>
<evidence type="ECO:0000313" key="8">
    <source>
        <dbReference type="WBParaSite" id="mrna-Wban_03561"/>
    </source>
</evidence>
<evidence type="ECO:0000256" key="1">
    <source>
        <dbReference type="PROSITE-ProRule" id="PRU00285"/>
    </source>
</evidence>
<evidence type="ECO:0000256" key="3">
    <source>
        <dbReference type="SAM" id="MobiDB-lite"/>
    </source>
</evidence>
<dbReference type="OMA" id="IQITLHQ"/>
<dbReference type="Proteomes" id="UP000270924">
    <property type="component" value="Unassembled WGS sequence"/>
</dbReference>
<feature type="region of interest" description="Disordered" evidence="3">
    <location>
        <begin position="1"/>
        <end position="21"/>
    </location>
</feature>
<reference evidence="6" key="2">
    <citation type="journal article" date="2016" name="Mol. Ecol.">
        <title>Population genomics of the filarial nematode parasite Wuchereria bancrofti from mosquitoes.</title>
        <authorList>
            <person name="Small S.T."/>
            <person name="Reimer L.J."/>
            <person name="Tisch D.J."/>
            <person name="King C.L."/>
            <person name="Christensen B.M."/>
            <person name="Siba P.M."/>
            <person name="Kazura J.W."/>
            <person name="Serre D."/>
            <person name="Zimmerman P.A."/>
        </authorList>
    </citation>
    <scope>NUCLEOTIDE SEQUENCE</scope>
    <source>
        <strain evidence="6">pt0022</strain>
    </source>
</reference>
<dbReference type="CDD" id="cd06526">
    <property type="entry name" value="metazoan_ACD"/>
    <property type="match status" value="1"/>
</dbReference>
<dbReference type="InterPro" id="IPR008978">
    <property type="entry name" value="HSP20-like_chaperone"/>
</dbReference>
<reference evidence="6" key="1">
    <citation type="submission" date="2015-03" db="EMBL/GenBank/DDBJ databases">
        <title>Wuchereria bancrofti Genome Sequencing Papua New Guinea Strain.</title>
        <authorList>
            <person name="Small S.T."/>
            <person name="Serre D."/>
            <person name="Zimmerman P.A."/>
        </authorList>
    </citation>
    <scope>NUCLEOTIDE SEQUENCE [LARGE SCALE GENOMIC DNA]</scope>
    <source>
        <strain evidence="6">pt0022</strain>
    </source>
</reference>
<dbReference type="InterPro" id="IPR001436">
    <property type="entry name" value="Alpha-crystallin/sHSP_animal"/>
</dbReference>
<comment type="similarity">
    <text evidence="1 2">Belongs to the small heat shock protein (HSP20) family.</text>
</comment>
<accession>A0A3P7GIE4</accession>
<dbReference type="GO" id="GO:0005737">
    <property type="term" value="C:cytoplasm"/>
    <property type="evidence" value="ECO:0007669"/>
    <property type="project" value="TreeGrafter"/>
</dbReference>
<feature type="domain" description="SHSP" evidence="4">
    <location>
        <begin position="104"/>
        <end position="217"/>
    </location>
</feature>
<dbReference type="GO" id="GO:0051082">
    <property type="term" value="F:unfolded protein binding"/>
    <property type="evidence" value="ECO:0007669"/>
    <property type="project" value="TreeGrafter"/>
</dbReference>
<gene>
    <name evidence="5" type="ORF">WBA_LOCUS12473</name>
</gene>
<dbReference type="OrthoDB" id="1431247at2759"/>
<dbReference type="GO" id="GO:0042026">
    <property type="term" value="P:protein refolding"/>
    <property type="evidence" value="ECO:0007669"/>
    <property type="project" value="TreeGrafter"/>
</dbReference>
<sequence length="225" mass="25630">MSRIYDSNEYHNEVGNSSERNCSEWERKKNVVRKTAQQQHVTSMPITYIARPSYCPIEDGLWQSRRRKQEYKDMASSSGLGYRSVKSLNTTSQTHNLQELRLRRAGSPQIPSSAGDIINTEHGFTIQLDTRHFQPRDIQVTLHQNTLSVIGDRLEDDGTGAQRLRRSFTRKYTIPSDVRLSSISSYTTNNGYLIIKGSRKGWKETDLTEHLASTSISNESMTSAV</sequence>
<dbReference type="PROSITE" id="PS01031">
    <property type="entry name" value="SHSP"/>
    <property type="match status" value="1"/>
</dbReference>
<dbReference type="Pfam" id="PF00011">
    <property type="entry name" value="HSP20"/>
    <property type="match status" value="1"/>
</dbReference>
<protein>
    <submittedName>
        <fullName evidence="8">SHSP domain-containing protein</fullName>
    </submittedName>
</protein>
<dbReference type="PANTHER" id="PTHR45640:SF24">
    <property type="entry name" value="SHSP DOMAIN-CONTAINING PROTEIN"/>
    <property type="match status" value="1"/>
</dbReference>
<evidence type="ECO:0000313" key="5">
    <source>
        <dbReference type="EMBL" id="VDM22428.1"/>
    </source>
</evidence>
<dbReference type="InterPro" id="IPR002068">
    <property type="entry name" value="A-crystallin/Hsp20_dom"/>
</dbReference>
<organism evidence="5 7">
    <name type="scientific">Wuchereria bancrofti</name>
    <dbReference type="NCBI Taxonomy" id="6293"/>
    <lineage>
        <taxon>Eukaryota</taxon>
        <taxon>Metazoa</taxon>
        <taxon>Ecdysozoa</taxon>
        <taxon>Nematoda</taxon>
        <taxon>Chromadorea</taxon>
        <taxon>Rhabditida</taxon>
        <taxon>Spirurina</taxon>
        <taxon>Spiruromorpha</taxon>
        <taxon>Filarioidea</taxon>
        <taxon>Onchocercidae</taxon>
        <taxon>Wuchereria</taxon>
    </lineage>
</organism>